<protein>
    <submittedName>
        <fullName evidence="3">Heterokaryon incompatibility protein-domain-containing protein</fullName>
    </submittedName>
</protein>
<dbReference type="Pfam" id="PF06985">
    <property type="entry name" value="HET"/>
    <property type="match status" value="1"/>
</dbReference>
<dbReference type="EMBL" id="JAULSU010000003">
    <property type="protein sequence ID" value="KAK0622788.1"/>
    <property type="molecule type" value="Genomic_DNA"/>
</dbReference>
<gene>
    <name evidence="3" type="ORF">B0T14DRAFT_494373</name>
</gene>
<comment type="caution">
    <text evidence="3">The sequence shown here is derived from an EMBL/GenBank/DDBJ whole genome shotgun (WGS) entry which is preliminary data.</text>
</comment>
<dbReference type="AlphaFoldDB" id="A0AA39WW88"/>
<evidence type="ECO:0000256" key="1">
    <source>
        <dbReference type="SAM" id="MobiDB-lite"/>
    </source>
</evidence>
<dbReference type="PANTHER" id="PTHR33112:SF12">
    <property type="entry name" value="HETEROKARYON INCOMPATIBILITY DOMAIN-CONTAINING PROTEIN"/>
    <property type="match status" value="1"/>
</dbReference>
<feature type="domain" description="Heterokaryon incompatibility" evidence="2">
    <location>
        <begin position="217"/>
        <end position="365"/>
    </location>
</feature>
<keyword evidence="4" id="KW-1185">Reference proteome</keyword>
<feature type="region of interest" description="Disordered" evidence="1">
    <location>
        <begin position="393"/>
        <end position="412"/>
    </location>
</feature>
<dbReference type="PANTHER" id="PTHR33112">
    <property type="entry name" value="DOMAIN PROTEIN, PUTATIVE-RELATED"/>
    <property type="match status" value="1"/>
</dbReference>
<sequence length="711" mass="79735">MTGLKLAAAAGASLFAVEALRRAWKQRRSRLERGDPESETESEASTKWIAPLCEHCARIPFDTIAKGTATNLSRAWVLPLLESECPFCRLVRHAIKHKDGPWTRPGGGVSIEWETYLAPGCRPAFRVAKRHGAWIAFGDPRRGPNTKTSDPAYLCANVDSHLDIERVSSWIDHCTNEHKCILPPDDFSASFPGLEVLRLIDVRKDCVVETRARPSKYVALSYVWGDVADSPRLLSSTREGMMASGALSRRVNLPNTIRDAIDLVYDLGIQYLWVDSLCLVQDDPTDLHKGLRAMGRIYELASVTIVAACGDDANAGLPGAGTTRRKRQNKVLREVQPGVHLGVLYSPDHLLKRSVYQTRAWTMQEYLFSRRVLCFVGNKVFFRCRESERLESCHDASASPKKPDSNLSSRMSEAMEMESPLDDYADLLMYYSQRDLTKESDALRAMEGISARFSDKMGYGMLFGLPAGALDYFILFSGEYDLRRRPEFPSYSWAGWKGDLSAFPSPGDIPQWLNTHTWIVWYTIDGNGNCDLALFWNYSQVNTLRPPRSDRVHYENRKRLPFHCNGLDVGDTPTAPSNSLVVSRLAHYSVCLRFWTVSFVLSMSDNRKSDGSLTLLDRHNRKCGQLYLGRLGYLKKTIGVGLQEFILLSGVAEPDTPFASPCSAGDHAEYHVMLLEWDGDVAERRGIGKVTKQGLLNSFDSGPVWKEITLV</sequence>
<evidence type="ECO:0000313" key="3">
    <source>
        <dbReference type="EMBL" id="KAK0622788.1"/>
    </source>
</evidence>
<organism evidence="3 4">
    <name type="scientific">Immersiella caudata</name>
    <dbReference type="NCBI Taxonomy" id="314043"/>
    <lineage>
        <taxon>Eukaryota</taxon>
        <taxon>Fungi</taxon>
        <taxon>Dikarya</taxon>
        <taxon>Ascomycota</taxon>
        <taxon>Pezizomycotina</taxon>
        <taxon>Sordariomycetes</taxon>
        <taxon>Sordariomycetidae</taxon>
        <taxon>Sordariales</taxon>
        <taxon>Lasiosphaeriaceae</taxon>
        <taxon>Immersiella</taxon>
    </lineage>
</organism>
<accession>A0AA39WW88</accession>
<proteinExistence type="predicted"/>
<evidence type="ECO:0000259" key="2">
    <source>
        <dbReference type="Pfam" id="PF06985"/>
    </source>
</evidence>
<reference evidence="3" key="1">
    <citation type="submission" date="2023-06" db="EMBL/GenBank/DDBJ databases">
        <title>Genome-scale phylogeny and comparative genomics of the fungal order Sordariales.</title>
        <authorList>
            <consortium name="Lawrence Berkeley National Laboratory"/>
            <person name="Hensen N."/>
            <person name="Bonometti L."/>
            <person name="Westerberg I."/>
            <person name="Brannstrom I.O."/>
            <person name="Guillou S."/>
            <person name="Cros-Aarteil S."/>
            <person name="Calhoun S."/>
            <person name="Haridas S."/>
            <person name="Kuo A."/>
            <person name="Mondo S."/>
            <person name="Pangilinan J."/>
            <person name="Riley R."/>
            <person name="Labutti K."/>
            <person name="Andreopoulos B."/>
            <person name="Lipzen A."/>
            <person name="Chen C."/>
            <person name="Yanf M."/>
            <person name="Daum C."/>
            <person name="Ng V."/>
            <person name="Clum A."/>
            <person name="Steindorff A."/>
            <person name="Ohm R."/>
            <person name="Martin F."/>
            <person name="Silar P."/>
            <person name="Natvig D."/>
            <person name="Lalanne C."/>
            <person name="Gautier V."/>
            <person name="Ament-Velasquez S.L."/>
            <person name="Kruys A."/>
            <person name="Hutchinson M.I."/>
            <person name="Powell A.J."/>
            <person name="Barry K."/>
            <person name="Miller A.N."/>
            <person name="Grigoriev I.V."/>
            <person name="Debuchy R."/>
            <person name="Gladieux P."/>
            <person name="Thoren M.H."/>
            <person name="Johannesson H."/>
        </authorList>
    </citation>
    <scope>NUCLEOTIDE SEQUENCE</scope>
    <source>
        <strain evidence="3">CBS 606.72</strain>
    </source>
</reference>
<dbReference type="InterPro" id="IPR010730">
    <property type="entry name" value="HET"/>
</dbReference>
<evidence type="ECO:0000313" key="4">
    <source>
        <dbReference type="Proteomes" id="UP001175000"/>
    </source>
</evidence>
<dbReference type="Proteomes" id="UP001175000">
    <property type="component" value="Unassembled WGS sequence"/>
</dbReference>
<name>A0AA39WW88_9PEZI</name>